<dbReference type="Pfam" id="PF07963">
    <property type="entry name" value="N_methyl"/>
    <property type="match status" value="1"/>
</dbReference>
<protein>
    <submittedName>
        <fullName evidence="2">Uncharacterized protein</fullName>
    </submittedName>
</protein>
<reference evidence="2 3" key="1">
    <citation type="journal article" date="2016" name="Nat. Commun.">
        <title>Thousands of microbial genomes shed light on interconnected biogeochemical processes in an aquifer system.</title>
        <authorList>
            <person name="Anantharaman K."/>
            <person name="Brown C.T."/>
            <person name="Hug L.A."/>
            <person name="Sharon I."/>
            <person name="Castelle C.J."/>
            <person name="Probst A.J."/>
            <person name="Thomas B.C."/>
            <person name="Singh A."/>
            <person name="Wilkins M.J."/>
            <person name="Karaoz U."/>
            <person name="Brodie E.L."/>
            <person name="Williams K.H."/>
            <person name="Hubbard S.S."/>
            <person name="Banfield J.F."/>
        </authorList>
    </citation>
    <scope>NUCLEOTIDE SEQUENCE [LARGE SCALE GENOMIC DNA]</scope>
</reference>
<keyword evidence="1" id="KW-0472">Membrane</keyword>
<evidence type="ECO:0000313" key="2">
    <source>
        <dbReference type="EMBL" id="OGG27487.1"/>
    </source>
</evidence>
<organism evidence="2 3">
    <name type="scientific">Candidatus Gottesmanbacteria bacterium RIFCSPLOWO2_01_FULL_39_12b</name>
    <dbReference type="NCBI Taxonomy" id="1798388"/>
    <lineage>
        <taxon>Bacteria</taxon>
        <taxon>Candidatus Gottesmaniibacteriota</taxon>
    </lineage>
</organism>
<evidence type="ECO:0000313" key="3">
    <source>
        <dbReference type="Proteomes" id="UP000176609"/>
    </source>
</evidence>
<dbReference type="InterPro" id="IPR012902">
    <property type="entry name" value="N_methyl_site"/>
</dbReference>
<dbReference type="InterPro" id="IPR045584">
    <property type="entry name" value="Pilin-like"/>
</dbReference>
<comment type="caution">
    <text evidence="2">The sequence shown here is derived from an EMBL/GenBank/DDBJ whole genome shotgun (WGS) entry which is preliminary data.</text>
</comment>
<name>A0A1F6AT62_9BACT</name>
<dbReference type="EMBL" id="MFJR01000001">
    <property type="protein sequence ID" value="OGG27487.1"/>
    <property type="molecule type" value="Genomic_DNA"/>
</dbReference>
<dbReference type="AlphaFoldDB" id="A0A1F6AT62"/>
<keyword evidence="1" id="KW-0812">Transmembrane</keyword>
<evidence type="ECO:0000256" key="1">
    <source>
        <dbReference type="SAM" id="Phobius"/>
    </source>
</evidence>
<sequence>MKKTVYGFTLIEMILYISLLTVLMTILTSLFISILDNQLKTSETSEVEQDGRFIIARFIYDISQAQNITLPATVGGTSSSLQFTQSGINYTYSPSNGNLQLSDGTYTDMLNSYNTSISNLTFQRLGNASGKNTISVHLMVTSKIQSPGGGFEQKDFTITVGTR</sequence>
<gene>
    <name evidence="2" type="ORF">A2960_04290</name>
</gene>
<proteinExistence type="predicted"/>
<feature type="transmembrane region" description="Helical" evidence="1">
    <location>
        <begin position="13"/>
        <end position="35"/>
    </location>
</feature>
<dbReference type="SUPFAM" id="SSF54523">
    <property type="entry name" value="Pili subunits"/>
    <property type="match status" value="1"/>
</dbReference>
<dbReference type="Proteomes" id="UP000176609">
    <property type="component" value="Unassembled WGS sequence"/>
</dbReference>
<keyword evidence="1" id="KW-1133">Transmembrane helix</keyword>
<accession>A0A1F6AT62</accession>